<dbReference type="OrthoDB" id="6149831at2759"/>
<dbReference type="STRING" id="137246.A0A401REG0"/>
<evidence type="ECO:0000313" key="1">
    <source>
        <dbReference type="EMBL" id="GCC16538.1"/>
    </source>
</evidence>
<sequence>MLMSECQLGIAGGGVGLNGFSGAGGGGSVNNGSGSAQPPWNRSLERALEEAAATGVLSLSGRKLKEFPRSAANQDLTDTTQAGEIQRALTYTRLCCGDGSFGPTGIFRDVVNNVI</sequence>
<comment type="caution">
    <text evidence="1">The sequence shown here is derived from an EMBL/GenBank/DDBJ whole genome shotgun (WGS) entry which is preliminary data.</text>
</comment>
<dbReference type="Proteomes" id="UP000287033">
    <property type="component" value="Unassembled WGS sequence"/>
</dbReference>
<gene>
    <name evidence="1" type="ORF">chiPu_0022434</name>
</gene>
<dbReference type="EMBL" id="BEZZ01007809">
    <property type="protein sequence ID" value="GCC16538.1"/>
    <property type="molecule type" value="Genomic_DNA"/>
</dbReference>
<proteinExistence type="predicted"/>
<protein>
    <submittedName>
        <fullName evidence="1">Uncharacterized protein</fullName>
    </submittedName>
</protein>
<evidence type="ECO:0000313" key="2">
    <source>
        <dbReference type="Proteomes" id="UP000287033"/>
    </source>
</evidence>
<name>A0A401REG0_CHIPU</name>
<keyword evidence="2" id="KW-1185">Reference proteome</keyword>
<organism evidence="1 2">
    <name type="scientific">Chiloscyllium punctatum</name>
    <name type="common">Brownbanded bambooshark</name>
    <name type="synonym">Hemiscyllium punctatum</name>
    <dbReference type="NCBI Taxonomy" id="137246"/>
    <lineage>
        <taxon>Eukaryota</taxon>
        <taxon>Metazoa</taxon>
        <taxon>Chordata</taxon>
        <taxon>Craniata</taxon>
        <taxon>Vertebrata</taxon>
        <taxon>Chondrichthyes</taxon>
        <taxon>Elasmobranchii</taxon>
        <taxon>Galeomorphii</taxon>
        <taxon>Galeoidea</taxon>
        <taxon>Orectolobiformes</taxon>
        <taxon>Hemiscylliidae</taxon>
        <taxon>Chiloscyllium</taxon>
    </lineage>
</organism>
<accession>A0A401REG0</accession>
<reference evidence="1 2" key="1">
    <citation type="journal article" date="2018" name="Nat. Ecol. Evol.">
        <title>Shark genomes provide insights into elasmobranch evolution and the origin of vertebrates.</title>
        <authorList>
            <person name="Hara Y"/>
            <person name="Yamaguchi K"/>
            <person name="Onimaru K"/>
            <person name="Kadota M"/>
            <person name="Koyanagi M"/>
            <person name="Keeley SD"/>
            <person name="Tatsumi K"/>
            <person name="Tanaka K"/>
            <person name="Motone F"/>
            <person name="Kageyama Y"/>
            <person name="Nozu R"/>
            <person name="Adachi N"/>
            <person name="Nishimura O"/>
            <person name="Nakagawa R"/>
            <person name="Tanegashima C"/>
            <person name="Kiyatake I"/>
            <person name="Matsumoto R"/>
            <person name="Murakumo K"/>
            <person name="Nishida K"/>
            <person name="Terakita A"/>
            <person name="Kuratani S"/>
            <person name="Sato K"/>
            <person name="Hyodo S Kuraku.S."/>
        </authorList>
    </citation>
    <scope>NUCLEOTIDE SEQUENCE [LARGE SCALE GENOMIC DNA]</scope>
</reference>
<dbReference type="AlphaFoldDB" id="A0A401REG0"/>